<dbReference type="Proteomes" id="UP001283361">
    <property type="component" value="Unassembled WGS sequence"/>
</dbReference>
<evidence type="ECO:0000313" key="1">
    <source>
        <dbReference type="EMBL" id="KAK3785135.1"/>
    </source>
</evidence>
<keyword evidence="2" id="KW-1185">Reference proteome</keyword>
<proteinExistence type="predicted"/>
<dbReference type="AlphaFoldDB" id="A0AAE1ABZ9"/>
<accession>A0AAE1ABZ9</accession>
<sequence length="97" mass="11208">MDQTAKFLLTVKLEGLKFESRCLYAGLLAASKAETQLMDYHGWDDQGSAWWFISRDEERKPLALRLGSCPERLVIHNVHLYGVRRMVSCRFLPNGKH</sequence>
<protein>
    <submittedName>
        <fullName evidence="1">Uncharacterized protein</fullName>
    </submittedName>
</protein>
<name>A0AAE1ABZ9_9GAST</name>
<comment type="caution">
    <text evidence="1">The sequence shown here is derived from an EMBL/GenBank/DDBJ whole genome shotgun (WGS) entry which is preliminary data.</text>
</comment>
<reference evidence="1" key="1">
    <citation type="journal article" date="2023" name="G3 (Bethesda)">
        <title>A reference genome for the long-term kleptoplast-retaining sea slug Elysia crispata morphotype clarki.</title>
        <authorList>
            <person name="Eastman K.E."/>
            <person name="Pendleton A.L."/>
            <person name="Shaikh M.A."/>
            <person name="Suttiyut T."/>
            <person name="Ogas R."/>
            <person name="Tomko P."/>
            <person name="Gavelis G."/>
            <person name="Widhalm J.R."/>
            <person name="Wisecaver J.H."/>
        </authorList>
    </citation>
    <scope>NUCLEOTIDE SEQUENCE</scope>
    <source>
        <strain evidence="1">ECLA1</strain>
    </source>
</reference>
<evidence type="ECO:0000313" key="2">
    <source>
        <dbReference type="Proteomes" id="UP001283361"/>
    </source>
</evidence>
<organism evidence="1 2">
    <name type="scientific">Elysia crispata</name>
    <name type="common">lettuce slug</name>
    <dbReference type="NCBI Taxonomy" id="231223"/>
    <lineage>
        <taxon>Eukaryota</taxon>
        <taxon>Metazoa</taxon>
        <taxon>Spiralia</taxon>
        <taxon>Lophotrochozoa</taxon>
        <taxon>Mollusca</taxon>
        <taxon>Gastropoda</taxon>
        <taxon>Heterobranchia</taxon>
        <taxon>Euthyneura</taxon>
        <taxon>Panpulmonata</taxon>
        <taxon>Sacoglossa</taxon>
        <taxon>Placobranchoidea</taxon>
        <taxon>Plakobranchidae</taxon>
        <taxon>Elysia</taxon>
    </lineage>
</organism>
<gene>
    <name evidence="1" type="ORF">RRG08_021935</name>
</gene>
<dbReference type="EMBL" id="JAWDGP010002165">
    <property type="protein sequence ID" value="KAK3785135.1"/>
    <property type="molecule type" value="Genomic_DNA"/>
</dbReference>